<gene>
    <name evidence="2" type="ORF">FB381_4315</name>
</gene>
<accession>A0A543ACS1</accession>
<name>A0A543ACS1_9ACTN</name>
<comment type="caution">
    <text evidence="2">The sequence shown here is derived from an EMBL/GenBank/DDBJ whole genome shotgun (WGS) entry which is preliminary data.</text>
</comment>
<feature type="transmembrane region" description="Helical" evidence="1">
    <location>
        <begin position="6"/>
        <end position="28"/>
    </location>
</feature>
<evidence type="ECO:0000256" key="1">
    <source>
        <dbReference type="SAM" id="Phobius"/>
    </source>
</evidence>
<reference evidence="2 3" key="1">
    <citation type="submission" date="2019-06" db="EMBL/GenBank/DDBJ databases">
        <title>Sequencing the genomes of 1000 actinobacteria strains.</title>
        <authorList>
            <person name="Klenk H.-P."/>
        </authorList>
    </citation>
    <scope>NUCLEOTIDE SEQUENCE [LARGE SCALE GENOMIC DNA]</scope>
    <source>
        <strain evidence="2 3">DSM 25218</strain>
    </source>
</reference>
<dbReference type="Proteomes" id="UP000320209">
    <property type="component" value="Unassembled WGS sequence"/>
</dbReference>
<organism evidence="2 3">
    <name type="scientific">Nocardioides albertanoniae</name>
    <dbReference type="NCBI Taxonomy" id="1175486"/>
    <lineage>
        <taxon>Bacteria</taxon>
        <taxon>Bacillati</taxon>
        <taxon>Actinomycetota</taxon>
        <taxon>Actinomycetes</taxon>
        <taxon>Propionibacteriales</taxon>
        <taxon>Nocardioidaceae</taxon>
        <taxon>Nocardioides</taxon>
    </lineage>
</organism>
<keyword evidence="3" id="KW-1185">Reference proteome</keyword>
<keyword evidence="1" id="KW-1133">Transmembrane helix</keyword>
<sequence length="244" mass="27346">MSIGQLLPVVVGALIALAGSLMVQLLLVPHVETRRRHDERWEQAVLDLGHALVFDESPSGLRHAVKAIYEAVHPPGGATLSREQIAARLTTEQISDLKEAIQAFVESLTRSRWLADRVIFRPSAERRMQQARLYLFKHFEHSYLLLGIAQHALAERIDARLQISLPDYAEGTGSLQDILAPGRSYSVNEVNEAYASLVENRARLVTALEDMINTEPPRRVGPIRKISHRASRSLRTRRQEPGST</sequence>
<evidence type="ECO:0000313" key="3">
    <source>
        <dbReference type="Proteomes" id="UP000320209"/>
    </source>
</evidence>
<proteinExistence type="predicted"/>
<dbReference type="AlphaFoldDB" id="A0A543ACS1"/>
<keyword evidence="1" id="KW-0812">Transmembrane</keyword>
<protein>
    <submittedName>
        <fullName evidence="2">Uncharacterized protein</fullName>
    </submittedName>
</protein>
<keyword evidence="1" id="KW-0472">Membrane</keyword>
<dbReference type="EMBL" id="VFOV01000001">
    <property type="protein sequence ID" value="TQL70385.1"/>
    <property type="molecule type" value="Genomic_DNA"/>
</dbReference>
<evidence type="ECO:0000313" key="2">
    <source>
        <dbReference type="EMBL" id="TQL70385.1"/>
    </source>
</evidence>